<dbReference type="GO" id="GO:0106430">
    <property type="term" value="F:dihydroorotate dehydrogenase (quinone) activity"/>
    <property type="evidence" value="ECO:0007669"/>
    <property type="project" value="UniProtKB-EC"/>
</dbReference>
<dbReference type="GO" id="GO:0005737">
    <property type="term" value="C:cytoplasm"/>
    <property type="evidence" value="ECO:0007669"/>
    <property type="project" value="InterPro"/>
</dbReference>
<dbReference type="CDD" id="cd04738">
    <property type="entry name" value="DHOD_2_like"/>
    <property type="match status" value="1"/>
</dbReference>
<evidence type="ECO:0000256" key="1">
    <source>
        <dbReference type="ARBA" id="ARBA00001917"/>
    </source>
</evidence>
<dbReference type="InterPro" id="IPR005719">
    <property type="entry name" value="Dihydroorotate_DH_2"/>
</dbReference>
<dbReference type="NCBIfam" id="NF003645">
    <property type="entry name" value="PRK05286.1-2"/>
    <property type="match status" value="1"/>
</dbReference>
<dbReference type="NCBIfam" id="NF003652">
    <property type="entry name" value="PRK05286.2-5"/>
    <property type="match status" value="1"/>
</dbReference>
<evidence type="ECO:0000313" key="16">
    <source>
        <dbReference type="EMBL" id="AFX98759.1"/>
    </source>
</evidence>
<dbReference type="InterPro" id="IPR001295">
    <property type="entry name" value="Dihydroorotate_DH_CS"/>
</dbReference>
<comment type="subcellular location">
    <subcellularLocation>
        <location evidence="3">Membrane</location>
    </subcellularLocation>
</comment>
<keyword evidence="10" id="KW-0665">Pyrimidine biosynthesis</keyword>
<evidence type="ECO:0000256" key="6">
    <source>
        <dbReference type="ARBA" id="ARBA00012791"/>
    </source>
</evidence>
<dbReference type="GO" id="GO:0044205">
    <property type="term" value="P:'de novo' UMP biosynthetic process"/>
    <property type="evidence" value="ECO:0007669"/>
    <property type="project" value="UniProtKB-UniPathway"/>
</dbReference>
<accession>K7YQB6</accession>
<keyword evidence="12" id="KW-0472">Membrane</keyword>
<dbReference type="PATRIC" id="fig|1193729.4.peg.304"/>
<dbReference type="KEGG" id="thal:A1OE_568"/>
<keyword evidence="9" id="KW-0288">FMN</keyword>
<evidence type="ECO:0000256" key="7">
    <source>
        <dbReference type="ARBA" id="ARBA00018366"/>
    </source>
</evidence>
<evidence type="ECO:0000256" key="8">
    <source>
        <dbReference type="ARBA" id="ARBA00022630"/>
    </source>
</evidence>
<dbReference type="InterPro" id="IPR005720">
    <property type="entry name" value="Dihydroorotate_DH_cat"/>
</dbReference>
<dbReference type="PANTHER" id="PTHR48109:SF4">
    <property type="entry name" value="DIHYDROOROTATE DEHYDROGENASE (QUINONE), MITOCHONDRIAL"/>
    <property type="match status" value="1"/>
</dbReference>
<name>K7YQB6_9PROT</name>
<dbReference type="Gene3D" id="3.20.20.70">
    <property type="entry name" value="Aldolase class I"/>
    <property type="match status" value="1"/>
</dbReference>
<gene>
    <name evidence="16" type="primary">pyrD</name>
    <name evidence="16" type="ORF">A1OE_568</name>
</gene>
<dbReference type="OrthoDB" id="9802377at2"/>
<evidence type="ECO:0000256" key="3">
    <source>
        <dbReference type="ARBA" id="ARBA00004370"/>
    </source>
</evidence>
<keyword evidence="17" id="KW-1185">Reference proteome</keyword>
<protein>
    <recommendedName>
        <fullName evidence="7 14">Dihydroorotate dehydrogenase (quinone)</fullName>
        <ecNumber evidence="6 14">1.3.5.2</ecNumber>
    </recommendedName>
</protein>
<dbReference type="RefSeq" id="WP_015088257.1">
    <property type="nucleotide sequence ID" value="NC_019566.1"/>
</dbReference>
<comment type="function">
    <text evidence="2">Catalyzes the conversion of dihydroorotate to orotate with quinone as electron acceptor.</text>
</comment>
<dbReference type="InterPro" id="IPR013785">
    <property type="entry name" value="Aldolase_TIM"/>
</dbReference>
<dbReference type="AlphaFoldDB" id="K7YQB6"/>
<dbReference type="STRING" id="1193729.A1OE_568"/>
<dbReference type="Pfam" id="PF01180">
    <property type="entry name" value="DHO_dh"/>
    <property type="match status" value="1"/>
</dbReference>
<evidence type="ECO:0000256" key="12">
    <source>
        <dbReference type="ARBA" id="ARBA00023136"/>
    </source>
</evidence>
<dbReference type="SUPFAM" id="SSF51395">
    <property type="entry name" value="FMN-linked oxidoreductases"/>
    <property type="match status" value="1"/>
</dbReference>
<dbReference type="EC" id="1.3.5.2" evidence="6 14"/>
<comment type="similarity">
    <text evidence="5">Belongs to the dihydroorotate dehydrogenase family. Type 2 subfamily.</text>
</comment>
<dbReference type="PROSITE" id="PS00911">
    <property type="entry name" value="DHODEHASE_1"/>
    <property type="match status" value="1"/>
</dbReference>
<keyword evidence="8" id="KW-0285">Flavoprotein</keyword>
<comment type="catalytic activity">
    <reaction evidence="13">
        <text>(S)-dihydroorotate + a quinone = orotate + a quinol</text>
        <dbReference type="Rhea" id="RHEA:30187"/>
        <dbReference type="ChEBI" id="CHEBI:24646"/>
        <dbReference type="ChEBI" id="CHEBI:30839"/>
        <dbReference type="ChEBI" id="CHEBI:30864"/>
        <dbReference type="ChEBI" id="CHEBI:132124"/>
        <dbReference type="EC" id="1.3.5.2"/>
    </reaction>
</comment>
<evidence type="ECO:0000256" key="11">
    <source>
        <dbReference type="ARBA" id="ARBA00023002"/>
    </source>
</evidence>
<evidence type="ECO:0000256" key="14">
    <source>
        <dbReference type="NCBIfam" id="TIGR01036"/>
    </source>
</evidence>
<dbReference type="EMBL" id="CP003539">
    <property type="protein sequence ID" value="AFX98759.1"/>
    <property type="molecule type" value="Genomic_DNA"/>
</dbReference>
<evidence type="ECO:0000256" key="4">
    <source>
        <dbReference type="ARBA" id="ARBA00005161"/>
    </source>
</evidence>
<dbReference type="HOGENOM" id="CLU_013640_2_1_5"/>
<evidence type="ECO:0000313" key="17">
    <source>
        <dbReference type="Proteomes" id="UP000010077"/>
    </source>
</evidence>
<evidence type="ECO:0000256" key="13">
    <source>
        <dbReference type="ARBA" id="ARBA00048639"/>
    </source>
</evidence>
<evidence type="ECO:0000256" key="5">
    <source>
        <dbReference type="ARBA" id="ARBA00005359"/>
    </source>
</evidence>
<dbReference type="GO" id="GO:0016020">
    <property type="term" value="C:membrane"/>
    <property type="evidence" value="ECO:0007669"/>
    <property type="project" value="UniProtKB-SubCell"/>
</dbReference>
<feature type="domain" description="Dihydroorotate dehydrogenase catalytic" evidence="15">
    <location>
        <begin position="43"/>
        <end position="334"/>
    </location>
</feature>
<evidence type="ECO:0000256" key="9">
    <source>
        <dbReference type="ARBA" id="ARBA00022643"/>
    </source>
</evidence>
<dbReference type="NCBIfam" id="TIGR01036">
    <property type="entry name" value="pyrD_sub2"/>
    <property type="match status" value="1"/>
</dbReference>
<reference evidence="16 17" key="1">
    <citation type="journal article" date="2012" name="Proc. Natl. Acad. Sci. U.S.A.">
        <title>Genome streamlining and chemical defense in a coral reef symbiosis.</title>
        <authorList>
            <person name="Kwan J.C."/>
            <person name="Donia M.S."/>
            <person name="Han A.W."/>
            <person name="Hirose E."/>
            <person name="Haygood M.G."/>
            <person name="Schmidt E.W."/>
        </authorList>
    </citation>
    <scope>NUCLEOTIDE SEQUENCE [LARGE SCALE GENOMIC DNA]</scope>
    <source>
        <strain evidence="16 17">L2</strain>
    </source>
</reference>
<dbReference type="InterPro" id="IPR050074">
    <property type="entry name" value="DHO_dehydrogenase"/>
</dbReference>
<dbReference type="GO" id="GO:0006207">
    <property type="term" value="P:'de novo' pyrimidine nucleobase biosynthetic process"/>
    <property type="evidence" value="ECO:0007669"/>
    <property type="project" value="UniProtKB-UniRule"/>
</dbReference>
<comment type="pathway">
    <text evidence="4">Pyrimidine metabolism; UMP biosynthesis via de novo pathway; orotate from (S)-dihydroorotate (quinone route): step 1/1.</text>
</comment>
<dbReference type="Proteomes" id="UP000010077">
    <property type="component" value="Chromosome"/>
</dbReference>
<dbReference type="UniPathway" id="UPA00070">
    <property type="reaction ID" value="UER00946"/>
</dbReference>
<keyword evidence="11 16" id="KW-0560">Oxidoreductase</keyword>
<sequence length="357" mass="38572">MNICDLATPILNYLEPEIAHRITLGALSAGIAPVERSKASPNLSQNLMGLNFPHPVCLAAGFDKNAQCWHSLLKLGVAAVEVGTITPRPQAGNPRPRFFRLHEDTGIINRIGFNNEGIDVAFRRLCPKPQRSGIIGINIGANKNTLNLIDDYDFCVRKFAQLADYITINVSSPNTPGLRDLQEKKSLSKLLDTVIKARDIAGYENTPPILLKISPDLREGQLEAIVDTAVRSGITGLIISNTTVTRPAFLRSKLSKETGGLSGRPLFELSTRILAQAKLMAGNSLVLIGAGGVESTETAYTKIRAGASLVQLYSALVYNGLSLFMRIRNELSARITASGYPTIRSVVGIDAKTLALK</sequence>
<comment type="cofactor">
    <cofactor evidence="1">
        <name>FMN</name>
        <dbReference type="ChEBI" id="CHEBI:58210"/>
    </cofactor>
</comment>
<evidence type="ECO:0000259" key="15">
    <source>
        <dbReference type="Pfam" id="PF01180"/>
    </source>
</evidence>
<dbReference type="PANTHER" id="PTHR48109">
    <property type="entry name" value="DIHYDROOROTATE DEHYDROGENASE (QUINONE), MITOCHONDRIAL-RELATED"/>
    <property type="match status" value="1"/>
</dbReference>
<evidence type="ECO:0000256" key="2">
    <source>
        <dbReference type="ARBA" id="ARBA00003125"/>
    </source>
</evidence>
<proteinExistence type="inferred from homology"/>
<evidence type="ECO:0000256" key="10">
    <source>
        <dbReference type="ARBA" id="ARBA00022975"/>
    </source>
</evidence>
<organism evidence="16 17">
    <name type="scientific">Candidatus Endolissoclinum faulkneri L2</name>
    <dbReference type="NCBI Taxonomy" id="1193729"/>
    <lineage>
        <taxon>Bacteria</taxon>
        <taxon>Pseudomonadati</taxon>
        <taxon>Pseudomonadota</taxon>
        <taxon>Alphaproteobacteria</taxon>
        <taxon>Rhodospirillales</taxon>
        <taxon>Rhodospirillaceae</taxon>
        <taxon>Candidatus Endolissoclinum</taxon>
    </lineage>
</organism>
<dbReference type="eggNOG" id="COG0167">
    <property type="taxonomic scope" value="Bacteria"/>
</dbReference>
<dbReference type="PROSITE" id="PS00912">
    <property type="entry name" value="DHODEHASE_2"/>
    <property type="match status" value="1"/>
</dbReference>